<dbReference type="InterPro" id="IPR036890">
    <property type="entry name" value="HATPase_C_sf"/>
</dbReference>
<evidence type="ECO:0000259" key="12">
    <source>
        <dbReference type="PROSITE" id="PS50110"/>
    </source>
</evidence>
<dbReference type="InterPro" id="IPR000014">
    <property type="entry name" value="PAS"/>
</dbReference>
<evidence type="ECO:0000256" key="2">
    <source>
        <dbReference type="ARBA" id="ARBA00012438"/>
    </source>
</evidence>
<protein>
    <recommendedName>
        <fullName evidence="2">histidine kinase</fullName>
        <ecNumber evidence="2">2.7.13.3</ecNumber>
    </recommendedName>
</protein>
<dbReference type="Gene3D" id="1.10.287.130">
    <property type="match status" value="2"/>
</dbReference>
<keyword evidence="5" id="KW-0547">Nucleotide-binding</keyword>
<dbReference type="CDD" id="cd17574">
    <property type="entry name" value="REC_OmpR"/>
    <property type="match status" value="1"/>
</dbReference>
<evidence type="ECO:0000256" key="9">
    <source>
        <dbReference type="PROSITE-ProRule" id="PRU00169"/>
    </source>
</evidence>
<feature type="domain" description="PAC" evidence="14">
    <location>
        <begin position="859"/>
        <end position="911"/>
    </location>
</feature>
<feature type="coiled-coil region" evidence="10">
    <location>
        <begin position="899"/>
        <end position="941"/>
    </location>
</feature>
<dbReference type="SMART" id="SM00086">
    <property type="entry name" value="PAC"/>
    <property type="match status" value="1"/>
</dbReference>
<dbReference type="InterPro" id="IPR035965">
    <property type="entry name" value="PAS-like_dom_sf"/>
</dbReference>
<dbReference type="InterPro" id="IPR004358">
    <property type="entry name" value="Sig_transdc_His_kin-like_C"/>
</dbReference>
<dbReference type="EC" id="2.7.13.3" evidence="2"/>
<dbReference type="SUPFAM" id="SSF47384">
    <property type="entry name" value="Homodimeric domain of signal transducing histidine kinase"/>
    <property type="match status" value="2"/>
</dbReference>
<dbReference type="Pfam" id="PF02518">
    <property type="entry name" value="HATPase_c"/>
    <property type="match status" value="2"/>
</dbReference>
<dbReference type="GO" id="GO:0005524">
    <property type="term" value="F:ATP binding"/>
    <property type="evidence" value="ECO:0007669"/>
    <property type="project" value="UniProtKB-KW"/>
</dbReference>
<dbReference type="NCBIfam" id="TIGR00229">
    <property type="entry name" value="sensory_box"/>
    <property type="match status" value="1"/>
</dbReference>
<feature type="domain" description="PAS" evidence="13">
    <location>
        <begin position="786"/>
        <end position="857"/>
    </location>
</feature>
<keyword evidence="6" id="KW-0418">Kinase</keyword>
<dbReference type="InterPro" id="IPR011006">
    <property type="entry name" value="CheY-like_superfamily"/>
</dbReference>
<dbReference type="Gene3D" id="3.30.450.20">
    <property type="entry name" value="PAS domain"/>
    <property type="match status" value="2"/>
</dbReference>
<dbReference type="SMART" id="SM00387">
    <property type="entry name" value="HATPase_c"/>
    <property type="match status" value="2"/>
</dbReference>
<dbReference type="SMART" id="SM00091">
    <property type="entry name" value="PAS"/>
    <property type="match status" value="1"/>
</dbReference>
<dbReference type="FunFam" id="3.30.450.20:FF:000099">
    <property type="entry name" value="Sensory box sensor histidine kinase"/>
    <property type="match status" value="1"/>
</dbReference>
<dbReference type="CDD" id="cd00130">
    <property type="entry name" value="PAS"/>
    <property type="match status" value="1"/>
</dbReference>
<keyword evidence="3 9" id="KW-0597">Phosphoprotein</keyword>
<evidence type="ECO:0000256" key="3">
    <source>
        <dbReference type="ARBA" id="ARBA00022553"/>
    </source>
</evidence>
<feature type="domain" description="Response regulatory" evidence="12">
    <location>
        <begin position="655"/>
        <end position="770"/>
    </location>
</feature>
<keyword evidence="10" id="KW-0175">Coiled coil</keyword>
<evidence type="ECO:0000256" key="1">
    <source>
        <dbReference type="ARBA" id="ARBA00000085"/>
    </source>
</evidence>
<dbReference type="SUPFAM" id="SSF52172">
    <property type="entry name" value="CheY-like"/>
    <property type="match status" value="2"/>
</dbReference>
<evidence type="ECO:0000259" key="14">
    <source>
        <dbReference type="PROSITE" id="PS50113"/>
    </source>
</evidence>
<dbReference type="PROSITE" id="PS50112">
    <property type="entry name" value="PAS"/>
    <property type="match status" value="1"/>
</dbReference>
<dbReference type="PROSITE" id="PS50110">
    <property type="entry name" value="RESPONSE_REGULATORY"/>
    <property type="match status" value="2"/>
</dbReference>
<dbReference type="PRINTS" id="PR00344">
    <property type="entry name" value="BCTRLSENSOR"/>
</dbReference>
<dbReference type="FunFam" id="3.30.565.10:FF:000037">
    <property type="entry name" value="Hybrid sensor histidine kinase/response regulator"/>
    <property type="match status" value="1"/>
</dbReference>
<sequence length="1311" mass="145122">MRYAQTGTAISRRTFLAVATTQENESVPSKAVPTPGGSTKALIQSIDWSKTALGPTENWPISLRTTVGIVLENRFPMCLWWGQELISLYNDAYCPILGDKHPHAMGEPGAKVWEEIWPIVGPLAESILDGGPAVWNEHLLLPMQRKGFLEETYFTFSYSPVPGDKGLGGVLITCQETTEEVQRRREMKLLRDIATHSSVTRTPQAAGELACRTLSSNPADIPFALLYLVEEDGAAARLVATAGLDNYDGPMKPSRIDLLAPRQAAPWPLSKVMARGQPVKVDGLREHALPSGDWSIAPDAALCLPLAHAGQPPHGYLIAGMSARRELESRYEAFFGLVADQLTTTLGTAQYLEKERQRAEELEELDRAKTTFFHNISHEFRTPLTLLMSPIEELRKNPDRGADPYRLELVDIAYRNGQRLLRLVNDLLDFSRIEAGRTQACFQPVDLAEFTAGLASQLQSACTGVGIQLKVDCAPLPEPVWVDKEMWEKIVINLLSNAFKYTQEGEIRVRLETTTHAVALRVADTGIGIAANEIPHIFDRFHRTKDQRGRTFEGTGIGLSLVQELVRLHGGEVGVTSEERKGSTFTVTVPRGRAHLPAEQCMEAEQHSSLLHTTDVLLTNPERLCQDGADDTAEPLSPLTEPAADGGIPALEHARILVAEDNADMRKYMCRLLERRYHVETVADGEAALAAIRRKRPDLVLTDVMMPRLDGYRLLRTIREDASLHDLPVIVLSAQAGEEASAEGLSAGADDYIVKPFSAKELTARVNNALAMAQLREKTTQTLRDSEARFRNMADHAPVMIWLTDESGDCTFLSRSWYRFTGQDPADSLGFNWLTYVHPDDKIRSRERFIEANAKQESFRFDYRLRRHDGEYRCVIDAATPRFAADGTFEGYVGSVMDITDRREAEEKLRELNETLEERVKEEVEERRHAEEQLVQVQKIESLGQLTGGVAHDFNNILAATITSLELVLRRNKDERLTVLLENALKAARRGAKLVDQLLTFARKQRLAPQPSDLNKLILSFAELLQRALGPTIELKLELDESLWPVMTDIGQFENAVLNLAMNARDALTEGGKLTIATGNAISDTPPLPADLEPGDYVRLRISDTGTGMSPEVVAKAFDPFYTTKEVGKGTGLGLSQVHGFAKQLGGTASIASRPGEGTTVWLFLPRSEQPAVQPAEETFFSAPVKPRREGDKPRVLVVDDDAEVRASMVAMLYELGLSPEAVGSPNDALAKLARKEPPSLALIDFAMPEMNGQELIRRAHDLHPKLPCLLVTGYADDTGSRHDWTSAPTLRKPFTVDRLAAAVEELLKHG</sequence>
<organism evidence="15 16">
    <name type="scientific">Alkalilimnicola ehrlichii</name>
    <dbReference type="NCBI Taxonomy" id="351052"/>
    <lineage>
        <taxon>Bacteria</taxon>
        <taxon>Pseudomonadati</taxon>
        <taxon>Pseudomonadota</taxon>
        <taxon>Gammaproteobacteria</taxon>
        <taxon>Chromatiales</taxon>
        <taxon>Ectothiorhodospiraceae</taxon>
        <taxon>Alkalilimnicola</taxon>
    </lineage>
</organism>
<keyword evidence="8" id="KW-0902">Two-component regulatory system</keyword>
<dbReference type="InterPro" id="IPR001789">
    <property type="entry name" value="Sig_transdc_resp-reg_receiver"/>
</dbReference>
<dbReference type="EMBL" id="NFZW01000010">
    <property type="protein sequence ID" value="RFA36153.1"/>
    <property type="molecule type" value="Genomic_DNA"/>
</dbReference>
<dbReference type="InterPro" id="IPR013655">
    <property type="entry name" value="PAS_fold_3"/>
</dbReference>
<dbReference type="InterPro" id="IPR001610">
    <property type="entry name" value="PAC"/>
</dbReference>
<dbReference type="PROSITE" id="PS50113">
    <property type="entry name" value="PAC"/>
    <property type="match status" value="1"/>
</dbReference>
<evidence type="ECO:0000256" key="8">
    <source>
        <dbReference type="ARBA" id="ARBA00023012"/>
    </source>
</evidence>
<feature type="domain" description="Histidine kinase" evidence="11">
    <location>
        <begin position="949"/>
        <end position="1169"/>
    </location>
</feature>
<dbReference type="CDD" id="cd16922">
    <property type="entry name" value="HATPase_EvgS-ArcB-TorS-like"/>
    <property type="match status" value="1"/>
</dbReference>
<feature type="domain" description="Response regulatory" evidence="12">
    <location>
        <begin position="1195"/>
        <end position="1308"/>
    </location>
</feature>
<evidence type="ECO:0000256" key="10">
    <source>
        <dbReference type="SAM" id="Coils"/>
    </source>
</evidence>
<gene>
    <name evidence="15" type="ORF">CAL65_11940</name>
</gene>
<dbReference type="FunFam" id="1.10.287.130:FF:000045">
    <property type="entry name" value="Two-component system sensor histidine kinase/response regulator"/>
    <property type="match status" value="1"/>
</dbReference>
<dbReference type="Pfam" id="PF08447">
    <property type="entry name" value="PAS_3"/>
    <property type="match status" value="1"/>
</dbReference>
<keyword evidence="16" id="KW-1185">Reference proteome</keyword>
<dbReference type="Pfam" id="PF00072">
    <property type="entry name" value="Response_reg"/>
    <property type="match status" value="2"/>
</dbReference>
<dbReference type="PROSITE" id="PS50109">
    <property type="entry name" value="HIS_KIN"/>
    <property type="match status" value="2"/>
</dbReference>
<evidence type="ECO:0000313" key="16">
    <source>
        <dbReference type="Proteomes" id="UP000256763"/>
    </source>
</evidence>
<feature type="domain" description="Histidine kinase" evidence="11">
    <location>
        <begin position="375"/>
        <end position="593"/>
    </location>
</feature>
<comment type="caution">
    <text evidence="15">The sequence shown here is derived from an EMBL/GenBank/DDBJ whole genome shotgun (WGS) entry which is preliminary data.</text>
</comment>
<dbReference type="SMART" id="SM00388">
    <property type="entry name" value="HisKA"/>
    <property type="match status" value="2"/>
</dbReference>
<evidence type="ECO:0000259" key="11">
    <source>
        <dbReference type="PROSITE" id="PS50109"/>
    </source>
</evidence>
<dbReference type="Proteomes" id="UP000256763">
    <property type="component" value="Unassembled WGS sequence"/>
</dbReference>
<keyword evidence="4" id="KW-0808">Transferase</keyword>
<dbReference type="PANTHER" id="PTHR43547">
    <property type="entry name" value="TWO-COMPONENT HISTIDINE KINASE"/>
    <property type="match status" value="1"/>
</dbReference>
<dbReference type="SUPFAM" id="SSF55781">
    <property type="entry name" value="GAF domain-like"/>
    <property type="match status" value="1"/>
</dbReference>
<dbReference type="Gene3D" id="3.40.50.2300">
    <property type="match status" value="2"/>
</dbReference>
<name>A0A3E0WVE4_9GAMM</name>
<dbReference type="GO" id="GO:0000155">
    <property type="term" value="F:phosphorelay sensor kinase activity"/>
    <property type="evidence" value="ECO:0007669"/>
    <property type="project" value="InterPro"/>
</dbReference>
<evidence type="ECO:0000256" key="5">
    <source>
        <dbReference type="ARBA" id="ARBA00022741"/>
    </source>
</evidence>
<dbReference type="Gene3D" id="3.30.565.10">
    <property type="entry name" value="Histidine kinase-like ATPase, C-terminal domain"/>
    <property type="match status" value="2"/>
</dbReference>
<comment type="catalytic activity">
    <reaction evidence="1">
        <text>ATP + protein L-histidine = ADP + protein N-phospho-L-histidine.</text>
        <dbReference type="EC" id="2.7.13.3"/>
    </reaction>
</comment>
<evidence type="ECO:0000256" key="6">
    <source>
        <dbReference type="ARBA" id="ARBA00022777"/>
    </source>
</evidence>
<dbReference type="InterPro" id="IPR036097">
    <property type="entry name" value="HisK_dim/P_sf"/>
</dbReference>
<dbReference type="Pfam" id="PF00512">
    <property type="entry name" value="HisKA"/>
    <property type="match status" value="2"/>
</dbReference>
<evidence type="ECO:0000313" key="15">
    <source>
        <dbReference type="EMBL" id="RFA36153.1"/>
    </source>
</evidence>
<evidence type="ECO:0000256" key="7">
    <source>
        <dbReference type="ARBA" id="ARBA00022840"/>
    </source>
</evidence>
<dbReference type="SMART" id="SM00448">
    <property type="entry name" value="REC"/>
    <property type="match status" value="2"/>
</dbReference>
<dbReference type="PANTHER" id="PTHR43547:SF2">
    <property type="entry name" value="HYBRID SIGNAL TRANSDUCTION HISTIDINE KINASE C"/>
    <property type="match status" value="1"/>
</dbReference>
<feature type="modified residue" description="4-aspartylphosphate" evidence="9">
    <location>
        <position position="1245"/>
    </location>
</feature>
<keyword evidence="7" id="KW-0067">ATP-binding</keyword>
<feature type="modified residue" description="4-aspartylphosphate" evidence="9">
    <location>
        <position position="703"/>
    </location>
</feature>
<evidence type="ECO:0000259" key="13">
    <source>
        <dbReference type="PROSITE" id="PS50112"/>
    </source>
</evidence>
<dbReference type="InterPro" id="IPR000700">
    <property type="entry name" value="PAS-assoc_C"/>
</dbReference>
<dbReference type="InterPro" id="IPR005467">
    <property type="entry name" value="His_kinase_dom"/>
</dbReference>
<evidence type="ECO:0000256" key="4">
    <source>
        <dbReference type="ARBA" id="ARBA00022679"/>
    </source>
</evidence>
<dbReference type="InterPro" id="IPR003661">
    <property type="entry name" value="HisK_dim/P_dom"/>
</dbReference>
<reference evidence="16" key="1">
    <citation type="submission" date="2017-05" db="EMBL/GenBank/DDBJ databases">
        <authorList>
            <person name="Sharma S."/>
            <person name="Sidhu C."/>
            <person name="Pinnaka A.K."/>
        </authorList>
    </citation>
    <scope>NUCLEOTIDE SEQUENCE [LARGE SCALE GENOMIC DNA]</scope>
    <source>
        <strain evidence="16">AK93</strain>
    </source>
</reference>
<accession>A0A3E0WVE4</accession>
<proteinExistence type="predicted"/>
<dbReference type="SUPFAM" id="SSF55874">
    <property type="entry name" value="ATPase domain of HSP90 chaperone/DNA topoisomerase II/histidine kinase"/>
    <property type="match status" value="2"/>
</dbReference>
<dbReference type="SUPFAM" id="SSF55785">
    <property type="entry name" value="PYP-like sensor domain (PAS domain)"/>
    <property type="match status" value="1"/>
</dbReference>
<dbReference type="CDD" id="cd00082">
    <property type="entry name" value="HisKA"/>
    <property type="match status" value="2"/>
</dbReference>
<dbReference type="InterPro" id="IPR003594">
    <property type="entry name" value="HATPase_dom"/>
</dbReference>